<dbReference type="PANTHER" id="PTHR42701">
    <property type="entry name" value="IMIDAZOLE GLYCEROL PHOSPHATE SYNTHASE SUBUNIT HISH"/>
    <property type="match status" value="1"/>
</dbReference>
<dbReference type="InterPro" id="IPR029062">
    <property type="entry name" value="Class_I_gatase-like"/>
</dbReference>
<organism evidence="15">
    <name type="scientific">Colwellia sp. C1</name>
    <dbReference type="NCBI Taxonomy" id="1737566"/>
    <lineage>
        <taxon>Bacteria</taxon>
        <taxon>Pseudomonadati</taxon>
        <taxon>Pseudomonadota</taxon>
        <taxon>Gammaproteobacteria</taxon>
        <taxon>Alteromonadales</taxon>
        <taxon>Colwelliaceae</taxon>
        <taxon>Colwellia</taxon>
    </lineage>
</organism>
<keyword evidence="5 12" id="KW-0028">Amino-acid biosynthesis</keyword>
<dbReference type="GO" id="GO:0016829">
    <property type="term" value="F:lyase activity"/>
    <property type="evidence" value="ECO:0007669"/>
    <property type="project" value="UniProtKB-KW"/>
</dbReference>
<keyword evidence="9 12" id="KW-0456">Lyase</keyword>
<evidence type="ECO:0000256" key="4">
    <source>
        <dbReference type="ARBA" id="ARBA00022490"/>
    </source>
</evidence>
<comment type="catalytic activity">
    <reaction evidence="11 12">
        <text>L-glutamine + H2O = L-glutamate + NH4(+)</text>
        <dbReference type="Rhea" id="RHEA:15889"/>
        <dbReference type="ChEBI" id="CHEBI:15377"/>
        <dbReference type="ChEBI" id="CHEBI:28938"/>
        <dbReference type="ChEBI" id="CHEBI:29985"/>
        <dbReference type="ChEBI" id="CHEBI:58359"/>
        <dbReference type="EC" id="3.5.1.2"/>
    </reaction>
</comment>
<keyword evidence="7 12" id="KW-0315">Glutamine amidotransferase</keyword>
<evidence type="ECO:0000256" key="13">
    <source>
        <dbReference type="PIRSR" id="PIRSR000495-1"/>
    </source>
</evidence>
<dbReference type="SUPFAM" id="SSF52317">
    <property type="entry name" value="Class I glutamine amidotransferase-like"/>
    <property type="match status" value="1"/>
</dbReference>
<dbReference type="Gene3D" id="3.40.50.880">
    <property type="match status" value="1"/>
</dbReference>
<comment type="subunit">
    <text evidence="3 12">Heterodimer of HisH and HisF.</text>
</comment>
<name>A0A0P0KTB5_9GAMM</name>
<dbReference type="Pfam" id="PF00117">
    <property type="entry name" value="GATase"/>
    <property type="match status" value="1"/>
</dbReference>
<comment type="catalytic activity">
    <reaction evidence="10 12">
        <text>5-[(5-phospho-1-deoxy-D-ribulos-1-ylimino)methylamino]-1-(5-phospho-beta-D-ribosyl)imidazole-4-carboxamide + L-glutamine = D-erythro-1-(imidazol-4-yl)glycerol 3-phosphate + 5-amino-1-(5-phospho-beta-D-ribosyl)imidazole-4-carboxamide + L-glutamate + H(+)</text>
        <dbReference type="Rhea" id="RHEA:24793"/>
        <dbReference type="ChEBI" id="CHEBI:15378"/>
        <dbReference type="ChEBI" id="CHEBI:29985"/>
        <dbReference type="ChEBI" id="CHEBI:58278"/>
        <dbReference type="ChEBI" id="CHEBI:58359"/>
        <dbReference type="ChEBI" id="CHEBI:58475"/>
        <dbReference type="ChEBI" id="CHEBI:58525"/>
        <dbReference type="EC" id="4.3.2.10"/>
    </reaction>
</comment>
<comment type="subcellular location">
    <subcellularLocation>
        <location evidence="1 12">Cytoplasm</location>
    </subcellularLocation>
</comment>
<evidence type="ECO:0000256" key="8">
    <source>
        <dbReference type="ARBA" id="ARBA00023102"/>
    </source>
</evidence>
<evidence type="ECO:0000256" key="5">
    <source>
        <dbReference type="ARBA" id="ARBA00022605"/>
    </source>
</evidence>
<keyword evidence="4 12" id="KW-0963">Cytoplasm</keyword>
<keyword evidence="8 12" id="KW-0368">Histidine biosynthesis</keyword>
<evidence type="ECO:0000256" key="1">
    <source>
        <dbReference type="ARBA" id="ARBA00004496"/>
    </source>
</evidence>
<dbReference type="PIRSF" id="PIRSF000495">
    <property type="entry name" value="Amidotransf_hisH"/>
    <property type="match status" value="1"/>
</dbReference>
<evidence type="ECO:0000256" key="6">
    <source>
        <dbReference type="ARBA" id="ARBA00022801"/>
    </source>
</evidence>
<comment type="pathway">
    <text evidence="2 12">Amino-acid biosynthesis; L-histidine biosynthesis; L-histidine from 5-phospho-alpha-D-ribose 1-diphosphate: step 5/9.</text>
</comment>
<feature type="active site" evidence="12 13">
    <location>
        <position position="216"/>
    </location>
</feature>
<dbReference type="HAMAP" id="MF_00278">
    <property type="entry name" value="HisH"/>
    <property type="match status" value="1"/>
</dbReference>
<gene>
    <name evidence="12" type="primary">hisH</name>
</gene>
<dbReference type="NCBIfam" id="TIGR01855">
    <property type="entry name" value="IMP_synth_hisH"/>
    <property type="match status" value="1"/>
</dbReference>
<reference evidence="15" key="1">
    <citation type="submission" date="2015-08" db="EMBL/GenBank/DDBJ databases">
        <title>Partial sequence of psychrophilic Colwellia sp.</title>
        <authorList>
            <person name="Pankowski J.A."/>
            <person name="Leong J.S."/>
            <person name="Nano F.E."/>
        </authorList>
    </citation>
    <scope>NUCLEOTIDE SEQUENCE</scope>
    <source>
        <strain evidence="15">C1</strain>
    </source>
</reference>
<keyword evidence="15" id="KW-0808">Transferase</keyword>
<evidence type="ECO:0000256" key="11">
    <source>
        <dbReference type="ARBA" id="ARBA00049534"/>
    </source>
</evidence>
<dbReference type="PROSITE" id="PS51273">
    <property type="entry name" value="GATASE_TYPE_1"/>
    <property type="match status" value="1"/>
</dbReference>
<dbReference type="AlphaFoldDB" id="A0A0P0KTB5"/>
<evidence type="ECO:0000256" key="7">
    <source>
        <dbReference type="ARBA" id="ARBA00022962"/>
    </source>
</evidence>
<feature type="active site" evidence="12 13">
    <location>
        <position position="218"/>
    </location>
</feature>
<evidence type="ECO:0000256" key="12">
    <source>
        <dbReference type="HAMAP-Rule" id="MF_00278"/>
    </source>
</evidence>
<keyword evidence="6 12" id="KW-0378">Hydrolase</keyword>
<feature type="domain" description="Glutamine amidotransferase" evidence="14">
    <location>
        <begin position="42"/>
        <end position="232"/>
    </location>
</feature>
<accession>A0A0P0KTB5</accession>
<dbReference type="InterPro" id="IPR017926">
    <property type="entry name" value="GATASE"/>
</dbReference>
<dbReference type="GO" id="GO:0004359">
    <property type="term" value="F:glutaminase activity"/>
    <property type="evidence" value="ECO:0007669"/>
    <property type="project" value="UniProtKB-EC"/>
</dbReference>
<dbReference type="UniPathway" id="UPA00031">
    <property type="reaction ID" value="UER00010"/>
</dbReference>
<dbReference type="CDD" id="cd01748">
    <property type="entry name" value="GATase1_IGP_Synthase"/>
    <property type="match status" value="1"/>
</dbReference>
<dbReference type="GO" id="GO:0000105">
    <property type="term" value="P:L-histidine biosynthetic process"/>
    <property type="evidence" value="ECO:0007669"/>
    <property type="project" value="UniProtKB-UniRule"/>
</dbReference>
<evidence type="ECO:0000256" key="3">
    <source>
        <dbReference type="ARBA" id="ARBA00011152"/>
    </source>
</evidence>
<dbReference type="GO" id="GO:0000107">
    <property type="term" value="F:imidazoleglycerol-phosphate synthase activity"/>
    <property type="evidence" value="ECO:0007669"/>
    <property type="project" value="UniProtKB-UniRule"/>
</dbReference>
<comment type="function">
    <text evidence="12">IGPS catalyzes the conversion of PRFAR and glutamine to IGP, AICAR and glutamate. The HisH subunit catalyzes the hydrolysis of glutamine to glutamate and ammonia as part of the synthesis of IGP and AICAR. The resulting ammonia molecule is channeled to the active site of HisF.</text>
</comment>
<proteinExistence type="inferred from homology"/>
<dbReference type="EC" id="3.5.1.2" evidence="12"/>
<feature type="active site" description="Nucleophile" evidence="12 13">
    <location>
        <position position="99"/>
    </location>
</feature>
<protein>
    <recommendedName>
        <fullName evidence="12">Imidazole glycerol phosphate synthase subunit HisH</fullName>
        <ecNumber evidence="12">4.3.2.10</ecNumber>
    </recommendedName>
    <alternativeName>
        <fullName evidence="12">IGP synthase glutaminase subunit</fullName>
        <ecNumber evidence="12">3.5.1.2</ecNumber>
    </alternativeName>
    <alternativeName>
        <fullName evidence="12">IGP synthase subunit HisH</fullName>
    </alternativeName>
    <alternativeName>
        <fullName evidence="12">ImGP synthase subunit HisH</fullName>
        <shortName evidence="12">IGPS subunit HisH</shortName>
    </alternativeName>
</protein>
<evidence type="ECO:0000256" key="2">
    <source>
        <dbReference type="ARBA" id="ARBA00005091"/>
    </source>
</evidence>
<dbReference type="PANTHER" id="PTHR42701:SF1">
    <property type="entry name" value="IMIDAZOLE GLYCEROL PHOSPHATE SYNTHASE SUBUNIT HISH"/>
    <property type="match status" value="1"/>
</dbReference>
<dbReference type="FunFam" id="3.40.50.880:FF:000009">
    <property type="entry name" value="Imidazole glycerol phosphate synthase subunit HisH"/>
    <property type="match status" value="1"/>
</dbReference>
<evidence type="ECO:0000256" key="10">
    <source>
        <dbReference type="ARBA" id="ARBA00047838"/>
    </source>
</evidence>
<dbReference type="GO" id="GO:0005737">
    <property type="term" value="C:cytoplasm"/>
    <property type="evidence" value="ECO:0007669"/>
    <property type="project" value="UniProtKB-SubCell"/>
</dbReference>
<evidence type="ECO:0000313" key="15">
    <source>
        <dbReference type="EMBL" id="ALK44184.1"/>
    </source>
</evidence>
<sequence>MAEAVPSRSEDSYASRYVSNDEGNNVIVDTGCANLSSVKFAIQRLGFSATITDDIELIKRADKVIFPGVGSAKHAMANIIDKGLIETLQNLTQPVLGFCLGMQLMAESSTEGISSTEGLSNSKEGANDNVIKCLGVIPTLVEPLDAKDNRLPHMGWNTLTNVTDHPVLKGISVNDYFYFVHSFAAPISEYTIASCKYGSEFSAVIAKDNFVGCQFHPERSSALGSKIIKNFLNL</sequence>
<dbReference type="EMBL" id="KT428294">
    <property type="protein sequence ID" value="ALK44184.1"/>
    <property type="molecule type" value="Genomic_DNA"/>
</dbReference>
<dbReference type="InterPro" id="IPR010139">
    <property type="entry name" value="Imidazole-glycPsynth_HisH"/>
</dbReference>
<evidence type="ECO:0000256" key="9">
    <source>
        <dbReference type="ARBA" id="ARBA00023239"/>
    </source>
</evidence>
<dbReference type="EC" id="4.3.2.10" evidence="12"/>
<evidence type="ECO:0000259" key="14">
    <source>
        <dbReference type="Pfam" id="PF00117"/>
    </source>
</evidence>